<dbReference type="InterPro" id="IPR027417">
    <property type="entry name" value="P-loop_NTPase"/>
</dbReference>
<keyword evidence="5" id="KW-0493">Microtubule</keyword>
<dbReference type="InterPro" id="IPR024743">
    <property type="entry name" value="Dynein_HC_stalk"/>
</dbReference>
<dbReference type="FunFam" id="3.10.490.20:FF:000001">
    <property type="entry name" value="dynein heavy chain 7, axonemal"/>
    <property type="match status" value="1"/>
</dbReference>
<proteinExistence type="inferred from homology"/>
<feature type="domain" description="Dynein heavy chain coiled coil stalk" evidence="17">
    <location>
        <begin position="132"/>
        <end position="329"/>
    </location>
</feature>
<evidence type="ECO:0000256" key="6">
    <source>
        <dbReference type="ARBA" id="ARBA00022741"/>
    </source>
</evidence>
<dbReference type="InterPro" id="IPR026983">
    <property type="entry name" value="DHC"/>
</dbReference>
<feature type="domain" description="Dynein heavy chain AAA lid" evidence="19">
    <location>
        <begin position="882"/>
        <end position="1020"/>
    </location>
</feature>
<dbReference type="FunFam" id="1.20.1270.280:FF:000001">
    <property type="entry name" value="dynein heavy chain 7, axonemal"/>
    <property type="match status" value="1"/>
</dbReference>
<dbReference type="Gene3D" id="1.20.1270.280">
    <property type="match status" value="1"/>
</dbReference>
<dbReference type="GO" id="GO:0005874">
    <property type="term" value="C:microtubule"/>
    <property type="evidence" value="ECO:0007669"/>
    <property type="project" value="UniProtKB-KW"/>
</dbReference>
<protein>
    <submittedName>
        <fullName evidence="21">Dynein heavy chain 3, axonemal</fullName>
    </submittedName>
</protein>
<evidence type="ECO:0000256" key="10">
    <source>
        <dbReference type="ARBA" id="ARBA00023069"/>
    </source>
</evidence>
<dbReference type="GO" id="GO:0051959">
    <property type="term" value="F:dynein light intermediate chain binding"/>
    <property type="evidence" value="ECO:0007669"/>
    <property type="project" value="InterPro"/>
</dbReference>
<keyword evidence="9 14" id="KW-0175">Coiled coil</keyword>
<evidence type="ECO:0000259" key="20">
    <source>
        <dbReference type="Pfam" id="PF18199"/>
    </source>
</evidence>
<dbReference type="InterPro" id="IPR035706">
    <property type="entry name" value="AAA_9"/>
</dbReference>
<evidence type="ECO:0000256" key="2">
    <source>
        <dbReference type="ARBA" id="ARBA00008887"/>
    </source>
</evidence>
<dbReference type="Pfam" id="PF18198">
    <property type="entry name" value="AAA_lid_11"/>
    <property type="match status" value="1"/>
</dbReference>
<evidence type="ECO:0000256" key="7">
    <source>
        <dbReference type="ARBA" id="ARBA00022840"/>
    </source>
</evidence>
<dbReference type="InterPro" id="IPR041228">
    <property type="entry name" value="Dynein_C"/>
</dbReference>
<dbReference type="InterPro" id="IPR041658">
    <property type="entry name" value="AAA_lid_11"/>
</dbReference>
<feature type="region of interest" description="Disordered" evidence="15">
    <location>
        <begin position="45"/>
        <end position="65"/>
    </location>
</feature>
<dbReference type="STRING" id="885580.ENSFDAP00000021456"/>
<name>A0A091CN55_FUKDA</name>
<keyword evidence="4" id="KW-0963">Cytoplasm</keyword>
<dbReference type="FunFam" id="3.40.50.300:FF:002856">
    <property type="entry name" value="Dynein heavy chain 11"/>
    <property type="match status" value="1"/>
</dbReference>
<dbReference type="GO" id="GO:0030286">
    <property type="term" value="C:dynein complex"/>
    <property type="evidence" value="ECO:0007669"/>
    <property type="project" value="UniProtKB-KW"/>
</dbReference>
<comment type="similarity">
    <text evidence="2">Belongs to the dynein heavy chain family.</text>
</comment>
<evidence type="ECO:0000256" key="14">
    <source>
        <dbReference type="SAM" id="Coils"/>
    </source>
</evidence>
<feature type="domain" description="Dynein heavy chain region D6 P-loop" evidence="16">
    <location>
        <begin position="783"/>
        <end position="869"/>
    </location>
</feature>
<keyword evidence="12" id="KW-0206">Cytoskeleton</keyword>
<organism evidence="21 22">
    <name type="scientific">Fukomys damarensis</name>
    <name type="common">Damaraland mole rat</name>
    <name type="synonym">Cryptomys damarensis</name>
    <dbReference type="NCBI Taxonomy" id="885580"/>
    <lineage>
        <taxon>Eukaryota</taxon>
        <taxon>Metazoa</taxon>
        <taxon>Chordata</taxon>
        <taxon>Craniata</taxon>
        <taxon>Vertebrata</taxon>
        <taxon>Euteleostomi</taxon>
        <taxon>Mammalia</taxon>
        <taxon>Eutheria</taxon>
        <taxon>Euarchontoglires</taxon>
        <taxon>Glires</taxon>
        <taxon>Rodentia</taxon>
        <taxon>Hystricomorpha</taxon>
        <taxon>Bathyergidae</taxon>
        <taxon>Fukomys</taxon>
    </lineage>
</organism>
<dbReference type="InterPro" id="IPR004273">
    <property type="entry name" value="Dynein_heavy_D6_P-loop"/>
</dbReference>
<evidence type="ECO:0000256" key="8">
    <source>
        <dbReference type="ARBA" id="ARBA00023017"/>
    </source>
</evidence>
<dbReference type="Gene3D" id="3.10.490.20">
    <property type="match status" value="1"/>
</dbReference>
<dbReference type="InterPro" id="IPR042219">
    <property type="entry name" value="AAA_lid_11_sf"/>
</dbReference>
<dbReference type="Gene3D" id="3.40.50.300">
    <property type="entry name" value="P-loop containing nucleotide triphosphate hydrolases"/>
    <property type="match status" value="1"/>
</dbReference>
<evidence type="ECO:0000256" key="15">
    <source>
        <dbReference type="SAM" id="MobiDB-lite"/>
    </source>
</evidence>
<evidence type="ECO:0000256" key="5">
    <source>
        <dbReference type="ARBA" id="ARBA00022701"/>
    </source>
</evidence>
<dbReference type="Pfam" id="PF18199">
    <property type="entry name" value="Dynein_C"/>
    <property type="match status" value="1"/>
</dbReference>
<evidence type="ECO:0000259" key="16">
    <source>
        <dbReference type="Pfam" id="PF03028"/>
    </source>
</evidence>
<dbReference type="GO" id="GO:0008569">
    <property type="term" value="F:minus-end-directed microtubule motor activity"/>
    <property type="evidence" value="ECO:0007669"/>
    <property type="project" value="InterPro"/>
</dbReference>
<feature type="domain" description="Dynein heavy chain ATP-binding dynein motor region" evidence="18">
    <location>
        <begin position="333"/>
        <end position="539"/>
    </location>
</feature>
<dbReference type="Proteomes" id="UP000028990">
    <property type="component" value="Unassembled WGS sequence"/>
</dbReference>
<evidence type="ECO:0000256" key="13">
    <source>
        <dbReference type="ARBA" id="ARBA00023273"/>
    </source>
</evidence>
<dbReference type="Pfam" id="PF12777">
    <property type="entry name" value="MT"/>
    <property type="match status" value="1"/>
</dbReference>
<keyword evidence="22" id="KW-1185">Reference proteome</keyword>
<dbReference type="FunFam" id="1.10.8.720:FF:000001">
    <property type="entry name" value="dynein heavy chain 7, axonemal"/>
    <property type="match status" value="1"/>
</dbReference>
<comment type="subunit">
    <text evidence="3">Consists of at least two heavy chains and a number of intermediate and light chains.</text>
</comment>
<dbReference type="Gene3D" id="1.20.920.20">
    <property type="match status" value="1"/>
</dbReference>
<dbReference type="GO" id="GO:0005524">
    <property type="term" value="F:ATP binding"/>
    <property type="evidence" value="ECO:0007669"/>
    <property type="project" value="UniProtKB-KW"/>
</dbReference>
<feature type="domain" description="Dynein heavy chain C-terminal" evidence="20">
    <location>
        <begin position="1165"/>
        <end position="1321"/>
    </location>
</feature>
<keyword evidence="11" id="KW-0505">Motor protein</keyword>
<dbReference type="Gene3D" id="1.10.8.720">
    <property type="entry name" value="Region D6 of dynein motor"/>
    <property type="match status" value="1"/>
</dbReference>
<evidence type="ECO:0000256" key="4">
    <source>
        <dbReference type="ARBA" id="ARBA00022490"/>
    </source>
</evidence>
<evidence type="ECO:0000256" key="12">
    <source>
        <dbReference type="ARBA" id="ARBA00023212"/>
    </source>
</evidence>
<keyword evidence="13" id="KW-0966">Cell projection</keyword>
<keyword evidence="8" id="KW-0243">Dynein</keyword>
<accession>A0A091CN55</accession>
<sequence length="1325" mass="150606">MPALEAALAALDTLNPADISLVKSMQNPPGPVKLVMESICVMKGQRPERKPDPSGSGTSPPHPSRLHRLIFRGVKDASAHPTSNLPQAPKQYQRLLEECGKVPGGACTPRDPPVLPHLLVRWENLGKMIEDYWGVSKKILGDLKFLKSLKSYDKDNIPPLVMKRIRVRFIDHPEFQPAVIKNVSSACEGLCKWVRAMEVYDRVAKVVAPKRERLKEAEGKLDAQMQKLNQKRAELKLVEDRLQALNDEFEEMNVKKKTLEENIEICSQKLDRAEKLISGLGGEDRWTEAARQLGIRYINLTGDVLVSSGTVAYLGAFTVDYRAQCQKEWLANYNGIIVSNSRHWPLMIDPQGQANKWIKNMEKANKLSVIKFSDTNYVRTLENALQFGTPVLLENIGEDLDAFIEPILLKTTFKQQGVEYMRLGESIIEYSKEFKFYITTRLRNPHYLPEIAVKVCLLNFMITPLGLQDQLLGIVAAKEKPELEEKKNQLIVESAKNKKQLKEIEDKILEVLSLSQGNILEDETAIKILSSSKVLSEEISEKQEIASKTEMEIDETRMGYKPVAMHSATIFFCISDLANIEPMYQYSLTWFINLYMLSLANSTKSEELDLRIEYIIEYFTLSIYNNVCRSLFEKDKLLFSLLLTIGILKEKRLISEEVWFFLLTGGIALDNPYPNPAPEWLSEKAWAEVVRASSLPKLKGLREHLEQNTNEWKPIYDSTWPHEEIFPEPWKLLEGLERLVILRCLRPDKIIPAVRDFIAEFMGNVYVEAPTFDLQGSYNDSSCCAPLIFVLSPSADPMAGLLKFADDLGMGGAKTQTISLGQGQGPIAAKMINTAIRDGTWVVLQNCHLATSWMPTLEKICEEVIVPESTNVRFSCTKPVMWQKLLFGLCFFHAIVQERRNFGPLGWNIPYEFNESDLRISMRQIQMFLNDYKEVPFDALTYLTGECNYGGRVTDDKDRRLLLSFLSTFYCKEIQQDRYYLAPGETYYIPPYGSYQSYIDYLRTLPITAHPEVFGLHENADITKDNQETNQLFQGVLLTLPRQSGGSGKSPQEVVEELAQDVLSKLPKDFDLEEVMNLYPVVYEESMNTVLRQELIRFNRLTKVVRSSLINLGRAIKGQVLMSSELEEVFNSILVGKVPEMWAAKSYPSLKPLGGYVADLVAHLAFFQNYARKYTIPIDHIGFEFEVGCSELEQLKGPTKESNTAHFLVTTQETAVESNPEDGAYIKGLFLEGARWDRKMKQIGESLPKILYDALPIIWLKPGESALFLHQNIYMCPVYKTSARRGVLSTTGHSTNYVLSIELPTDRPQKHWINRGMASLCQLDN</sequence>
<evidence type="ECO:0000256" key="11">
    <source>
        <dbReference type="ARBA" id="ARBA00023175"/>
    </source>
</evidence>
<dbReference type="PANTHER" id="PTHR22878">
    <property type="entry name" value="DYNEIN HEAVY CHAIN 6, AXONEMAL-LIKE-RELATED"/>
    <property type="match status" value="1"/>
</dbReference>
<evidence type="ECO:0000259" key="17">
    <source>
        <dbReference type="Pfam" id="PF12777"/>
    </source>
</evidence>
<dbReference type="Gene3D" id="6.10.140.1060">
    <property type="match status" value="1"/>
</dbReference>
<dbReference type="PANTHER" id="PTHR22878:SF71">
    <property type="entry name" value="DYNEIN, AXONEMAL, HEAVY CHAIN 3"/>
    <property type="match status" value="1"/>
</dbReference>
<evidence type="ECO:0000313" key="21">
    <source>
        <dbReference type="EMBL" id="KFO18923.1"/>
    </source>
</evidence>
<keyword evidence="10" id="KW-0969">Cilium</keyword>
<dbReference type="GO" id="GO:0045505">
    <property type="term" value="F:dynein intermediate chain binding"/>
    <property type="evidence" value="ECO:0007669"/>
    <property type="project" value="InterPro"/>
</dbReference>
<dbReference type="Pfam" id="PF12781">
    <property type="entry name" value="AAA_9"/>
    <property type="match status" value="1"/>
</dbReference>
<comment type="subcellular location">
    <subcellularLocation>
        <location evidence="1">Cytoplasm</location>
        <location evidence="1">Cytoskeleton</location>
        <location evidence="1">Cilium axoneme</location>
    </subcellularLocation>
</comment>
<reference evidence="21 22" key="1">
    <citation type="submission" date="2013-11" db="EMBL/GenBank/DDBJ databases">
        <title>The Damaraland mole rat (Fukomys damarensis) genome and evolution of African mole rats.</title>
        <authorList>
            <person name="Gladyshev V.N."/>
            <person name="Fang X."/>
        </authorList>
    </citation>
    <scope>NUCLEOTIDE SEQUENCE [LARGE SCALE GENOMIC DNA]</scope>
    <source>
        <tissue evidence="21">Liver</tissue>
    </source>
</reference>
<dbReference type="GO" id="GO:0005930">
    <property type="term" value="C:axoneme"/>
    <property type="evidence" value="ECO:0007669"/>
    <property type="project" value="UniProtKB-SubCell"/>
</dbReference>
<dbReference type="Gene3D" id="1.10.8.1220">
    <property type="match status" value="1"/>
</dbReference>
<dbReference type="InterPro" id="IPR043160">
    <property type="entry name" value="Dynein_C_barrel"/>
</dbReference>
<evidence type="ECO:0000259" key="18">
    <source>
        <dbReference type="Pfam" id="PF12781"/>
    </source>
</evidence>
<dbReference type="FunFam" id="1.10.8.1220:FF:000001">
    <property type="entry name" value="Dynein axonemal heavy chain 5"/>
    <property type="match status" value="1"/>
</dbReference>
<evidence type="ECO:0000256" key="3">
    <source>
        <dbReference type="ARBA" id="ARBA00011655"/>
    </source>
</evidence>
<keyword evidence="6" id="KW-0547">Nucleotide-binding</keyword>
<evidence type="ECO:0000259" key="19">
    <source>
        <dbReference type="Pfam" id="PF18198"/>
    </source>
</evidence>
<dbReference type="Pfam" id="PF03028">
    <property type="entry name" value="Dynein_heavy"/>
    <property type="match status" value="1"/>
</dbReference>
<feature type="coiled-coil region" evidence="14">
    <location>
        <begin position="211"/>
        <end position="276"/>
    </location>
</feature>
<evidence type="ECO:0000256" key="9">
    <source>
        <dbReference type="ARBA" id="ARBA00023054"/>
    </source>
</evidence>
<dbReference type="GO" id="GO:0007018">
    <property type="term" value="P:microtubule-based movement"/>
    <property type="evidence" value="ECO:0007669"/>
    <property type="project" value="InterPro"/>
</dbReference>
<dbReference type="EMBL" id="KN125274">
    <property type="protein sequence ID" value="KFO18923.1"/>
    <property type="molecule type" value="Genomic_DNA"/>
</dbReference>
<evidence type="ECO:0000256" key="1">
    <source>
        <dbReference type="ARBA" id="ARBA00004430"/>
    </source>
</evidence>
<keyword evidence="7" id="KW-0067">ATP-binding</keyword>
<evidence type="ECO:0000313" key="22">
    <source>
        <dbReference type="Proteomes" id="UP000028990"/>
    </source>
</evidence>
<gene>
    <name evidence="21" type="ORF">H920_19690</name>
</gene>